<dbReference type="GO" id="GO:0003724">
    <property type="term" value="F:RNA helicase activity"/>
    <property type="evidence" value="ECO:0007669"/>
    <property type="project" value="UniProtKB-EC"/>
</dbReference>
<dbReference type="Gene3D" id="3.40.50.300">
    <property type="entry name" value="P-loop containing nucleotide triphosphate hydrolases"/>
    <property type="match status" value="2"/>
</dbReference>
<evidence type="ECO:0000256" key="10">
    <source>
        <dbReference type="ARBA" id="ARBA00047984"/>
    </source>
</evidence>
<evidence type="ECO:0000259" key="13">
    <source>
        <dbReference type="PROSITE" id="PS51192"/>
    </source>
</evidence>
<evidence type="ECO:0000256" key="7">
    <source>
        <dbReference type="ARBA" id="ARBA00022840"/>
    </source>
</evidence>
<feature type="compositionally biased region" description="Basic residues" evidence="12">
    <location>
        <begin position="794"/>
        <end position="810"/>
    </location>
</feature>
<dbReference type="AlphaFoldDB" id="A0A0A9Y6B4"/>
<dbReference type="InterPro" id="IPR027417">
    <property type="entry name" value="P-loop_NTPase"/>
</dbReference>
<dbReference type="GO" id="GO:0005829">
    <property type="term" value="C:cytosol"/>
    <property type="evidence" value="ECO:0007669"/>
    <property type="project" value="TreeGrafter"/>
</dbReference>
<dbReference type="EC" id="3.6.4.13" evidence="2"/>
<dbReference type="Pfam" id="PF00270">
    <property type="entry name" value="DEAD"/>
    <property type="match status" value="1"/>
</dbReference>
<evidence type="ECO:0000259" key="14">
    <source>
        <dbReference type="PROSITE" id="PS51194"/>
    </source>
</evidence>
<feature type="non-terminal residue" evidence="16">
    <location>
        <position position="1"/>
    </location>
</feature>
<dbReference type="SUPFAM" id="SSF52540">
    <property type="entry name" value="P-loop containing nucleoside triphosphate hydrolases"/>
    <property type="match status" value="2"/>
</dbReference>
<dbReference type="InterPro" id="IPR014001">
    <property type="entry name" value="Helicase_ATP-bd"/>
</dbReference>
<reference evidence="16" key="1">
    <citation type="journal article" date="2014" name="PLoS ONE">
        <title>Transcriptome-Based Identification of ABC Transporters in the Western Tarnished Plant Bug Lygus hesperus.</title>
        <authorList>
            <person name="Hull J.J."/>
            <person name="Chaney K."/>
            <person name="Geib S.M."/>
            <person name="Fabrick J.A."/>
            <person name="Brent C.S."/>
            <person name="Walsh D."/>
            <person name="Lavine L.C."/>
        </authorList>
    </citation>
    <scope>NUCLEOTIDE SEQUENCE</scope>
</reference>
<evidence type="ECO:0000256" key="5">
    <source>
        <dbReference type="ARBA" id="ARBA00022801"/>
    </source>
</evidence>
<feature type="compositionally biased region" description="Basic and acidic residues" evidence="12">
    <location>
        <begin position="780"/>
        <end position="793"/>
    </location>
</feature>
<dbReference type="InterPro" id="IPR011545">
    <property type="entry name" value="DEAD/DEAH_box_helicase_dom"/>
</dbReference>
<evidence type="ECO:0000256" key="3">
    <source>
        <dbReference type="ARBA" id="ARBA00022517"/>
    </source>
</evidence>
<evidence type="ECO:0000256" key="6">
    <source>
        <dbReference type="ARBA" id="ARBA00022806"/>
    </source>
</evidence>
<dbReference type="CDD" id="cd17947">
    <property type="entry name" value="DEADc_DDX27"/>
    <property type="match status" value="1"/>
</dbReference>
<dbReference type="GO" id="GO:0016787">
    <property type="term" value="F:hydrolase activity"/>
    <property type="evidence" value="ECO:0007669"/>
    <property type="project" value="UniProtKB-KW"/>
</dbReference>
<feature type="compositionally biased region" description="Basic and acidic residues" evidence="12">
    <location>
        <begin position="708"/>
        <end position="721"/>
    </location>
</feature>
<gene>
    <name evidence="16" type="primary">DDX27_1</name>
    <name evidence="16" type="ORF">CM83_64378</name>
</gene>
<proteinExistence type="inferred from homology"/>
<dbReference type="InterPro" id="IPR050079">
    <property type="entry name" value="DEAD_box_RNA_helicase"/>
</dbReference>
<feature type="compositionally biased region" description="Acidic residues" evidence="12">
    <location>
        <begin position="62"/>
        <end position="78"/>
    </location>
</feature>
<feature type="domain" description="Helicase ATP-binding" evidence="13">
    <location>
        <begin position="260"/>
        <end position="435"/>
    </location>
</feature>
<accession>A0A0A9Y6B4</accession>
<feature type="compositionally biased region" description="Basic and acidic residues" evidence="12">
    <location>
        <begin position="660"/>
        <end position="695"/>
    </location>
</feature>
<dbReference type="GO" id="GO:0010468">
    <property type="term" value="P:regulation of gene expression"/>
    <property type="evidence" value="ECO:0007669"/>
    <property type="project" value="UniProtKB-ARBA"/>
</dbReference>
<dbReference type="InterPro" id="IPR000629">
    <property type="entry name" value="RNA-helicase_DEAD-box_CS"/>
</dbReference>
<dbReference type="InterPro" id="IPR014014">
    <property type="entry name" value="RNA_helicase_DEAD_Q_motif"/>
</dbReference>
<feature type="domain" description="Helicase C-terminal" evidence="14">
    <location>
        <begin position="446"/>
        <end position="611"/>
    </location>
</feature>
<dbReference type="EMBL" id="GBHO01016418">
    <property type="protein sequence ID" value="JAG27186.1"/>
    <property type="molecule type" value="Transcribed_RNA"/>
</dbReference>
<keyword evidence="5" id="KW-0378">Hydrolase</keyword>
<dbReference type="SMART" id="SM00490">
    <property type="entry name" value="HELICc"/>
    <property type="match status" value="1"/>
</dbReference>
<dbReference type="CDD" id="cd18787">
    <property type="entry name" value="SF2_C_DEAD"/>
    <property type="match status" value="1"/>
</dbReference>
<dbReference type="GO" id="GO:0005730">
    <property type="term" value="C:nucleolus"/>
    <property type="evidence" value="ECO:0007669"/>
    <property type="project" value="UniProtKB-SubCell"/>
</dbReference>
<evidence type="ECO:0000256" key="2">
    <source>
        <dbReference type="ARBA" id="ARBA00012552"/>
    </source>
</evidence>
<keyword evidence="4" id="KW-0547">Nucleotide-binding</keyword>
<feature type="compositionally biased region" description="Basic residues" evidence="12">
    <location>
        <begin position="730"/>
        <end position="739"/>
    </location>
</feature>
<evidence type="ECO:0000256" key="1">
    <source>
        <dbReference type="ARBA" id="ARBA00004604"/>
    </source>
</evidence>
<feature type="compositionally biased region" description="Acidic residues" evidence="12">
    <location>
        <begin position="151"/>
        <end position="183"/>
    </location>
</feature>
<comment type="catalytic activity">
    <reaction evidence="10">
        <text>ATP + H2O = ADP + phosphate + H(+)</text>
        <dbReference type="Rhea" id="RHEA:13065"/>
        <dbReference type="ChEBI" id="CHEBI:15377"/>
        <dbReference type="ChEBI" id="CHEBI:15378"/>
        <dbReference type="ChEBI" id="CHEBI:30616"/>
        <dbReference type="ChEBI" id="CHEBI:43474"/>
        <dbReference type="ChEBI" id="CHEBI:456216"/>
        <dbReference type="EC" id="3.6.4.13"/>
    </reaction>
</comment>
<comment type="similarity">
    <text evidence="9">Belongs to the DEAD box helicase family. DDX27/DRS1 subfamily.</text>
</comment>
<dbReference type="InterPro" id="IPR001650">
    <property type="entry name" value="Helicase_C-like"/>
</dbReference>
<dbReference type="GO" id="GO:0003676">
    <property type="term" value="F:nucleic acid binding"/>
    <property type="evidence" value="ECO:0007669"/>
    <property type="project" value="InterPro"/>
</dbReference>
<dbReference type="SMART" id="SM00487">
    <property type="entry name" value="DEXDc"/>
    <property type="match status" value="1"/>
</dbReference>
<name>A0A0A9Y6B4_LYGHE</name>
<dbReference type="PROSITE" id="PS51195">
    <property type="entry name" value="Q_MOTIF"/>
    <property type="match status" value="1"/>
</dbReference>
<feature type="short sequence motif" description="Q motif" evidence="11">
    <location>
        <begin position="229"/>
        <end position="257"/>
    </location>
</feature>
<dbReference type="PROSITE" id="PS00039">
    <property type="entry name" value="DEAD_ATP_HELICASE"/>
    <property type="match status" value="1"/>
</dbReference>
<protein>
    <recommendedName>
        <fullName evidence="2">RNA helicase</fullName>
        <ecNumber evidence="2">3.6.4.13</ecNumber>
    </recommendedName>
</protein>
<sequence>VNTFVFIVFLWFYLVFNSDPLSLGLGILYLLDVIIVFGSDSSAEHLRMVSLDLIKTINEGDDVPDYSDNSDEGEQEEDFQPKKKKLKVRKDVNEEFEFGGSVVGDVKETWDDLSRFVKKKSTSGVQEKIKNAREKMKKKPQSDEITAVEVSDSESEKEGDDGSEDDPLDSGDPDEESDMSLSDDDLKQDKIKFKEKAVGKKKKKKLKKLGLEEVPESIEFEDQSVYQELSFQEMNLSRPMLKALNAMNFNHPTPIQCATIPPALAGRDICGCAPTGTGKTAAYMLPTLERLIYRPSGTSPVTRVLVLVPTRELGVQVYQVTKQLGQFTRIDVGLSVGGLDLKAQEASLRRCPDVVIATPGRLIDHLKNTPSFSLDNVEVLILDEADRMLDEYFQEQMTEIIKQCARTRQTLLFSATMTEEVNALAAVSLSRPVKVFVNDNKTVAENLRQEFVKIRKDREGDREAILAALMCRTFSDHAMVFVQTKKQAHRLYILLGLLGLKSAELHGDLSQPQRLESLRKFKDEEADVLVATDVAARGLDINGVKTVVNFLLPATMEHYIHRVGRTARAGRSGVSISLSGESERPLVKEIVKSVKHPVRLRTVPMDIIEKYKKKLANLEEKIQGILQEEWEEKALRKAEMQMAKTEKIMKGEVDEKRSWFQSGKERREEKDRLRLEAIPKFKKGSGKEEEGEGKPAKKGRAQRRKKKGESDPEERMQREMQKVALYQARLAKRSRKPKKMNTVYDAEPSKAANKGTSKNKKKSMFDSDLTDVSRKSVKKLRYETKKHQNEIKYGKKTTSKTGRPLKKKQK</sequence>
<evidence type="ECO:0000256" key="8">
    <source>
        <dbReference type="ARBA" id="ARBA00023242"/>
    </source>
</evidence>
<dbReference type="PROSITE" id="PS51194">
    <property type="entry name" value="HELICASE_CTER"/>
    <property type="match status" value="1"/>
</dbReference>
<keyword evidence="8" id="KW-0539">Nucleus</keyword>
<dbReference type="FunFam" id="3.40.50.300:FF:000842">
    <property type="entry name" value="ATP-dependent RNA helicase DRS1"/>
    <property type="match status" value="1"/>
</dbReference>
<comment type="subcellular location">
    <subcellularLocation>
        <location evidence="1">Nucleus</location>
        <location evidence="1">Nucleolus</location>
    </subcellularLocation>
</comment>
<feature type="region of interest" description="Disordered" evidence="12">
    <location>
        <begin position="660"/>
        <end position="810"/>
    </location>
</feature>
<evidence type="ECO:0000256" key="11">
    <source>
        <dbReference type="PROSITE-ProRule" id="PRU00552"/>
    </source>
</evidence>
<dbReference type="PROSITE" id="PS51192">
    <property type="entry name" value="HELICASE_ATP_BIND_1"/>
    <property type="match status" value="1"/>
</dbReference>
<feature type="region of interest" description="Disordered" evidence="12">
    <location>
        <begin position="62"/>
        <end position="83"/>
    </location>
</feature>
<dbReference type="Pfam" id="PF00271">
    <property type="entry name" value="Helicase_C"/>
    <property type="match status" value="1"/>
</dbReference>
<keyword evidence="3" id="KW-0690">Ribosome biogenesis</keyword>
<dbReference type="PANTHER" id="PTHR47959">
    <property type="entry name" value="ATP-DEPENDENT RNA HELICASE RHLE-RELATED"/>
    <property type="match status" value="1"/>
</dbReference>
<feature type="domain" description="DEAD-box RNA helicase Q" evidence="15">
    <location>
        <begin position="229"/>
        <end position="257"/>
    </location>
</feature>
<organism evidence="16">
    <name type="scientific">Lygus hesperus</name>
    <name type="common">Western plant bug</name>
    <dbReference type="NCBI Taxonomy" id="30085"/>
    <lineage>
        <taxon>Eukaryota</taxon>
        <taxon>Metazoa</taxon>
        <taxon>Ecdysozoa</taxon>
        <taxon>Arthropoda</taxon>
        <taxon>Hexapoda</taxon>
        <taxon>Insecta</taxon>
        <taxon>Pterygota</taxon>
        <taxon>Neoptera</taxon>
        <taxon>Paraneoptera</taxon>
        <taxon>Hemiptera</taxon>
        <taxon>Heteroptera</taxon>
        <taxon>Panheteroptera</taxon>
        <taxon>Cimicomorpha</taxon>
        <taxon>Miridae</taxon>
        <taxon>Mirini</taxon>
        <taxon>Lygus</taxon>
    </lineage>
</organism>
<evidence type="ECO:0000259" key="15">
    <source>
        <dbReference type="PROSITE" id="PS51195"/>
    </source>
</evidence>
<keyword evidence="7" id="KW-0067">ATP-binding</keyword>
<keyword evidence="6 16" id="KW-0347">Helicase</keyword>
<evidence type="ECO:0000256" key="4">
    <source>
        <dbReference type="ARBA" id="ARBA00022741"/>
    </source>
</evidence>
<feature type="compositionally biased region" description="Basic residues" evidence="12">
    <location>
        <begin position="696"/>
        <end position="707"/>
    </location>
</feature>
<evidence type="ECO:0000256" key="12">
    <source>
        <dbReference type="SAM" id="MobiDB-lite"/>
    </source>
</evidence>
<reference evidence="16" key="2">
    <citation type="submission" date="2014-07" db="EMBL/GenBank/DDBJ databases">
        <authorList>
            <person name="Hull J."/>
        </authorList>
    </citation>
    <scope>NUCLEOTIDE SEQUENCE</scope>
</reference>
<dbReference type="GO" id="GO:0005524">
    <property type="term" value="F:ATP binding"/>
    <property type="evidence" value="ECO:0007669"/>
    <property type="project" value="UniProtKB-KW"/>
</dbReference>
<dbReference type="PANTHER" id="PTHR47959:SF1">
    <property type="entry name" value="ATP-DEPENDENT RNA HELICASE DBPA"/>
    <property type="match status" value="1"/>
</dbReference>
<feature type="region of interest" description="Disordered" evidence="12">
    <location>
        <begin position="127"/>
        <end position="186"/>
    </location>
</feature>
<evidence type="ECO:0000313" key="16">
    <source>
        <dbReference type="EMBL" id="JAG27186.1"/>
    </source>
</evidence>
<evidence type="ECO:0000256" key="9">
    <source>
        <dbReference type="ARBA" id="ARBA00043999"/>
    </source>
</evidence>
<dbReference type="GO" id="GO:0006364">
    <property type="term" value="P:rRNA processing"/>
    <property type="evidence" value="ECO:0007669"/>
    <property type="project" value="UniProtKB-ARBA"/>
</dbReference>